<sequence length="511" mass="57993">MLCSVLYSKDMGSGKNYSPNIYRIFSSLWVFVYAADNHLAGVSASTADVENHLHLGMQLLARGQYSDALSHYHAAVDGDPSNYLTYFKRATVYLALGKSKAALEDLNKVIELKSDFLAARLQRGNILLKQGRLEEAHIDYEWVLRLDPLNGDAQRAYGDLEPVKRDMELAYILIEDRDYIAAIDVLTRLLQVCPWDGKLREMRAGCYEALNDLVNAIGDLRSATKMRSDNTEGYLKLSQLHYKLGEVDESLTVIRECLKLDPDHKQCFKHYKKVKKLAAQLRAMQDSISQNDYTSCVEKANVALTTEPEMLHIVQHIKGRMCHCLNKGGQPSEAISICSEALKLNAEDVNALCDRADAYLLNEDYDKAKEDFQHAVNIDEHLQRAKEGLEKTQKLVKQAKKRDYYKILGVRRTAGKREIMKAYRKLAMKWHPDNFQGDEKKTAEKKFIDIAAAKEVLTDPEKRQKFDNGEDPLDPDSQQGQGFNPFAHGFNPFQGGFHQGGGPFTFKFHFN</sequence>
<evidence type="ECO:0000256" key="4">
    <source>
        <dbReference type="PROSITE-ProRule" id="PRU00339"/>
    </source>
</evidence>
<dbReference type="SUPFAM" id="SSF48452">
    <property type="entry name" value="TPR-like"/>
    <property type="match status" value="1"/>
</dbReference>
<evidence type="ECO:0000313" key="7">
    <source>
        <dbReference type="Proteomes" id="UP000694941"/>
    </source>
</evidence>
<accession>A0ABM1B7M5</accession>
<dbReference type="SUPFAM" id="SSF46565">
    <property type="entry name" value="Chaperone J-domain"/>
    <property type="match status" value="1"/>
</dbReference>
<dbReference type="PANTHER" id="PTHR44140">
    <property type="entry name" value="LD25575P"/>
    <property type="match status" value="1"/>
</dbReference>
<keyword evidence="3" id="KW-0256">Endoplasmic reticulum</keyword>
<feature type="compositionally biased region" description="Basic and acidic residues" evidence="5">
    <location>
        <begin position="459"/>
        <end position="468"/>
    </location>
</feature>
<dbReference type="GeneID" id="106461198"/>
<keyword evidence="4" id="KW-0802">TPR repeat</keyword>
<protein>
    <submittedName>
        <fullName evidence="8">DnaJ homolog subfamily C member 3-like isoform X1</fullName>
    </submittedName>
</protein>
<evidence type="ECO:0000256" key="2">
    <source>
        <dbReference type="ARBA" id="ARBA00022729"/>
    </source>
</evidence>
<evidence type="ECO:0000259" key="6">
    <source>
        <dbReference type="PROSITE" id="PS50076"/>
    </source>
</evidence>
<evidence type="ECO:0000256" key="5">
    <source>
        <dbReference type="SAM" id="MobiDB-lite"/>
    </source>
</evidence>
<feature type="repeat" description="TPR" evidence="4">
    <location>
        <begin position="83"/>
        <end position="116"/>
    </location>
</feature>
<dbReference type="InterPro" id="IPR001623">
    <property type="entry name" value="DnaJ_domain"/>
</dbReference>
<evidence type="ECO:0000256" key="3">
    <source>
        <dbReference type="ARBA" id="ARBA00022824"/>
    </source>
</evidence>
<reference evidence="8" key="1">
    <citation type="submission" date="2025-08" db="UniProtKB">
        <authorList>
            <consortium name="RefSeq"/>
        </authorList>
    </citation>
    <scope>IDENTIFICATION</scope>
    <source>
        <tissue evidence="8">Muscle</tissue>
    </source>
</reference>
<feature type="region of interest" description="Disordered" evidence="5">
    <location>
        <begin position="459"/>
        <end position="485"/>
    </location>
</feature>
<dbReference type="PROSITE" id="PS50076">
    <property type="entry name" value="DNAJ_2"/>
    <property type="match status" value="1"/>
</dbReference>
<dbReference type="RefSeq" id="XP_013776447.1">
    <property type="nucleotide sequence ID" value="XM_013920993.2"/>
</dbReference>
<dbReference type="Gene3D" id="1.25.40.10">
    <property type="entry name" value="Tetratricopeptide repeat domain"/>
    <property type="match status" value="1"/>
</dbReference>
<feature type="repeat" description="TPR" evidence="4">
    <location>
        <begin position="349"/>
        <end position="382"/>
    </location>
</feature>
<dbReference type="InterPro" id="IPR036869">
    <property type="entry name" value="J_dom_sf"/>
</dbReference>
<feature type="domain" description="J" evidence="6">
    <location>
        <begin position="403"/>
        <end position="470"/>
    </location>
</feature>
<dbReference type="InterPro" id="IPR051727">
    <property type="entry name" value="DnaJ_C3_Co-chaperones"/>
</dbReference>
<dbReference type="SMART" id="SM00271">
    <property type="entry name" value="DnaJ"/>
    <property type="match status" value="1"/>
</dbReference>
<dbReference type="InterPro" id="IPR011990">
    <property type="entry name" value="TPR-like_helical_dom_sf"/>
</dbReference>
<dbReference type="Pfam" id="PF13181">
    <property type="entry name" value="TPR_8"/>
    <property type="match status" value="2"/>
</dbReference>
<dbReference type="PANTHER" id="PTHR44140:SF2">
    <property type="entry name" value="LD25575P"/>
    <property type="match status" value="1"/>
</dbReference>
<dbReference type="Pfam" id="PF13432">
    <property type="entry name" value="TPR_16"/>
    <property type="match status" value="2"/>
</dbReference>
<dbReference type="InterPro" id="IPR019734">
    <property type="entry name" value="TPR_rpt"/>
</dbReference>
<dbReference type="SMART" id="SM00028">
    <property type="entry name" value="TPR"/>
    <property type="match status" value="7"/>
</dbReference>
<dbReference type="Pfam" id="PF00226">
    <property type="entry name" value="DnaJ"/>
    <property type="match status" value="1"/>
</dbReference>
<proteinExistence type="predicted"/>
<name>A0ABM1B7M5_LIMPO</name>
<dbReference type="Proteomes" id="UP000694941">
    <property type="component" value="Unplaced"/>
</dbReference>
<comment type="subcellular location">
    <subcellularLocation>
        <location evidence="1">Endoplasmic reticulum</location>
    </subcellularLocation>
</comment>
<dbReference type="Gene3D" id="1.10.287.110">
    <property type="entry name" value="DnaJ domain"/>
    <property type="match status" value="1"/>
</dbReference>
<feature type="repeat" description="TPR" evidence="4">
    <location>
        <begin position="231"/>
        <end position="264"/>
    </location>
</feature>
<dbReference type="PROSITE" id="PS50005">
    <property type="entry name" value="TPR"/>
    <property type="match status" value="5"/>
</dbReference>
<evidence type="ECO:0000313" key="8">
    <source>
        <dbReference type="RefSeq" id="XP_013776447.1"/>
    </source>
</evidence>
<feature type="repeat" description="TPR" evidence="4">
    <location>
        <begin position="49"/>
        <end position="82"/>
    </location>
</feature>
<evidence type="ECO:0000256" key="1">
    <source>
        <dbReference type="ARBA" id="ARBA00004240"/>
    </source>
</evidence>
<gene>
    <name evidence="8" type="primary">LOC106461198</name>
</gene>
<dbReference type="PRINTS" id="PR00625">
    <property type="entry name" value="JDOMAIN"/>
</dbReference>
<dbReference type="CDD" id="cd06257">
    <property type="entry name" value="DnaJ"/>
    <property type="match status" value="1"/>
</dbReference>
<keyword evidence="7" id="KW-1185">Reference proteome</keyword>
<keyword evidence="2" id="KW-0732">Signal</keyword>
<feature type="repeat" description="TPR" evidence="4">
    <location>
        <begin position="117"/>
        <end position="150"/>
    </location>
</feature>
<organism evidence="7 8">
    <name type="scientific">Limulus polyphemus</name>
    <name type="common">Atlantic horseshoe crab</name>
    <dbReference type="NCBI Taxonomy" id="6850"/>
    <lineage>
        <taxon>Eukaryota</taxon>
        <taxon>Metazoa</taxon>
        <taxon>Ecdysozoa</taxon>
        <taxon>Arthropoda</taxon>
        <taxon>Chelicerata</taxon>
        <taxon>Merostomata</taxon>
        <taxon>Xiphosura</taxon>
        <taxon>Limulidae</taxon>
        <taxon>Limulus</taxon>
    </lineage>
</organism>